<dbReference type="EMBL" id="JAUSUT010000001">
    <property type="protein sequence ID" value="MDQ0379712.1"/>
    <property type="molecule type" value="Genomic_DNA"/>
</dbReference>
<organism evidence="5 6">
    <name type="scientific">Amycolatopsis thermophila</name>
    <dbReference type="NCBI Taxonomy" id="206084"/>
    <lineage>
        <taxon>Bacteria</taxon>
        <taxon>Bacillati</taxon>
        <taxon>Actinomycetota</taxon>
        <taxon>Actinomycetes</taxon>
        <taxon>Pseudonocardiales</taxon>
        <taxon>Pseudonocardiaceae</taxon>
        <taxon>Amycolatopsis</taxon>
    </lineage>
</organism>
<dbReference type="Gene3D" id="1.10.10.10">
    <property type="entry name" value="Winged helix-like DNA-binding domain superfamily/Winged helix DNA-binding domain"/>
    <property type="match status" value="1"/>
</dbReference>
<dbReference type="InterPro" id="IPR051011">
    <property type="entry name" value="Metal_resp_trans_reg"/>
</dbReference>
<name>A0ABU0EWN7_9PSEU</name>
<evidence type="ECO:0000256" key="1">
    <source>
        <dbReference type="ARBA" id="ARBA00023015"/>
    </source>
</evidence>
<dbReference type="SMART" id="SM00418">
    <property type="entry name" value="HTH_ARSR"/>
    <property type="match status" value="1"/>
</dbReference>
<protein>
    <submittedName>
        <fullName evidence="5">DNA-binding transcriptional ArsR family regulator</fullName>
    </submittedName>
</protein>
<dbReference type="InterPro" id="IPR036390">
    <property type="entry name" value="WH_DNA-bd_sf"/>
</dbReference>
<comment type="caution">
    <text evidence="5">The sequence shown here is derived from an EMBL/GenBank/DDBJ whole genome shotgun (WGS) entry which is preliminary data.</text>
</comment>
<dbReference type="PANTHER" id="PTHR43132:SF8">
    <property type="entry name" value="HTH-TYPE TRANSCRIPTIONAL REGULATOR KMTR"/>
    <property type="match status" value="1"/>
</dbReference>
<sequence length="314" mass="33051">MRLELKPRDLTRVGLAGAADPCLELACSVRLLGGEDGAFGWWRRGVRGRLPESFPVLRWLYCSGEVAEFLLPAGGDLAAGLASILETPPDRVRSALAGSPRATGLPPWAAALRSGDGAALSRLVQALREYFAAAIAPHWDTVRARVEADRRARVRALAEGGVDGLLATLRPMLRWDPPYLVTGVAGPETPRGTAGVLMVPVYFTAQPWIVPDTGPVRLAYPASAEDPRTRRGPHATPRALAALLGPTRAAAMTLVAAGCSTSDLATRLGVTPSAASKHMSVLRAAGLIASHRHRNTVRHSLTALGLALVEGASA</sequence>
<dbReference type="Pfam" id="PF12840">
    <property type="entry name" value="HTH_20"/>
    <property type="match status" value="1"/>
</dbReference>
<proteinExistence type="predicted"/>
<dbReference type="GO" id="GO:0003677">
    <property type="term" value="F:DNA binding"/>
    <property type="evidence" value="ECO:0007669"/>
    <property type="project" value="UniProtKB-KW"/>
</dbReference>
<evidence type="ECO:0000256" key="2">
    <source>
        <dbReference type="ARBA" id="ARBA00023125"/>
    </source>
</evidence>
<evidence type="ECO:0000313" key="6">
    <source>
        <dbReference type="Proteomes" id="UP001229651"/>
    </source>
</evidence>
<reference evidence="5 6" key="1">
    <citation type="submission" date="2023-07" db="EMBL/GenBank/DDBJ databases">
        <title>Sequencing the genomes of 1000 actinobacteria strains.</title>
        <authorList>
            <person name="Klenk H.-P."/>
        </authorList>
    </citation>
    <scope>NUCLEOTIDE SEQUENCE [LARGE SCALE GENOMIC DNA]</scope>
    <source>
        <strain evidence="5 6">DSM 45805</strain>
    </source>
</reference>
<evidence type="ECO:0000259" key="4">
    <source>
        <dbReference type="SMART" id="SM00418"/>
    </source>
</evidence>
<keyword evidence="6" id="KW-1185">Reference proteome</keyword>
<keyword evidence="3" id="KW-0804">Transcription</keyword>
<dbReference type="RefSeq" id="WP_306993191.1">
    <property type="nucleotide sequence ID" value="NZ_JAUSUT010000001.1"/>
</dbReference>
<dbReference type="PANTHER" id="PTHR43132">
    <property type="entry name" value="ARSENICAL RESISTANCE OPERON REPRESSOR ARSR-RELATED"/>
    <property type="match status" value="1"/>
</dbReference>
<gene>
    <name evidence="5" type="ORF">FB470_003706</name>
</gene>
<dbReference type="InterPro" id="IPR036388">
    <property type="entry name" value="WH-like_DNA-bd_sf"/>
</dbReference>
<dbReference type="InterPro" id="IPR001845">
    <property type="entry name" value="HTH_ArsR_DNA-bd_dom"/>
</dbReference>
<feature type="domain" description="HTH arsR-type" evidence="4">
    <location>
        <begin position="238"/>
        <end position="310"/>
    </location>
</feature>
<dbReference type="Proteomes" id="UP001229651">
    <property type="component" value="Unassembled WGS sequence"/>
</dbReference>
<keyword evidence="1" id="KW-0805">Transcription regulation</keyword>
<evidence type="ECO:0000313" key="5">
    <source>
        <dbReference type="EMBL" id="MDQ0379712.1"/>
    </source>
</evidence>
<dbReference type="CDD" id="cd00090">
    <property type="entry name" value="HTH_ARSR"/>
    <property type="match status" value="1"/>
</dbReference>
<dbReference type="InterPro" id="IPR011991">
    <property type="entry name" value="ArsR-like_HTH"/>
</dbReference>
<evidence type="ECO:0000256" key="3">
    <source>
        <dbReference type="ARBA" id="ARBA00023163"/>
    </source>
</evidence>
<keyword evidence="2 5" id="KW-0238">DNA-binding</keyword>
<accession>A0ABU0EWN7</accession>
<dbReference type="SUPFAM" id="SSF46785">
    <property type="entry name" value="Winged helix' DNA-binding domain"/>
    <property type="match status" value="1"/>
</dbReference>